<gene>
    <name evidence="1" type="ORF">APZ42_020105</name>
</gene>
<evidence type="ECO:0000313" key="1">
    <source>
        <dbReference type="EMBL" id="KZS14691.1"/>
    </source>
</evidence>
<evidence type="ECO:0000313" key="2">
    <source>
        <dbReference type="Proteomes" id="UP000076858"/>
    </source>
</evidence>
<comment type="caution">
    <text evidence="1">The sequence shown here is derived from an EMBL/GenBank/DDBJ whole genome shotgun (WGS) entry which is preliminary data.</text>
</comment>
<keyword evidence="2" id="KW-1185">Reference proteome</keyword>
<sequence>MIKPLTYLVFSENLQPKYDSTCQHNVLGSTSIWLDAARLRKALSMVRLLTNCRVCVNENATRNYSFYVYYPPFIHVLVFFMDNPTSIIIKSP</sequence>
<reference evidence="1 2" key="1">
    <citation type="submission" date="2016-03" db="EMBL/GenBank/DDBJ databases">
        <title>EvidentialGene: Evidence-directed Construction of Genes on Genomes.</title>
        <authorList>
            <person name="Gilbert D.G."/>
            <person name="Choi J.-H."/>
            <person name="Mockaitis K."/>
            <person name="Colbourne J."/>
            <person name="Pfrender M."/>
        </authorList>
    </citation>
    <scope>NUCLEOTIDE SEQUENCE [LARGE SCALE GENOMIC DNA]</scope>
    <source>
        <strain evidence="1 2">Xinb3</strain>
        <tissue evidence="1">Complete organism</tissue>
    </source>
</reference>
<accession>A0A164XYJ1</accession>
<organism evidence="1 2">
    <name type="scientific">Daphnia magna</name>
    <dbReference type="NCBI Taxonomy" id="35525"/>
    <lineage>
        <taxon>Eukaryota</taxon>
        <taxon>Metazoa</taxon>
        <taxon>Ecdysozoa</taxon>
        <taxon>Arthropoda</taxon>
        <taxon>Crustacea</taxon>
        <taxon>Branchiopoda</taxon>
        <taxon>Diplostraca</taxon>
        <taxon>Cladocera</taxon>
        <taxon>Anomopoda</taxon>
        <taxon>Daphniidae</taxon>
        <taxon>Daphnia</taxon>
    </lineage>
</organism>
<dbReference type="AlphaFoldDB" id="A0A164XYJ1"/>
<name>A0A164XYJ1_9CRUS</name>
<protein>
    <submittedName>
        <fullName evidence="1">Uncharacterized protein</fullName>
    </submittedName>
</protein>
<dbReference type="Proteomes" id="UP000076858">
    <property type="component" value="Unassembled WGS sequence"/>
</dbReference>
<dbReference type="EMBL" id="LRGB01000944">
    <property type="protein sequence ID" value="KZS14691.1"/>
    <property type="molecule type" value="Genomic_DNA"/>
</dbReference>
<proteinExistence type="predicted"/>